<dbReference type="EMBL" id="JBGUBD010000009">
    <property type="protein sequence ID" value="MFA9479497.1"/>
    <property type="molecule type" value="Genomic_DNA"/>
</dbReference>
<dbReference type="Gene3D" id="1.50.10.100">
    <property type="entry name" value="Chondroitin AC/alginate lyase"/>
    <property type="match status" value="1"/>
</dbReference>
<dbReference type="RefSeq" id="WP_425346417.1">
    <property type="nucleotide sequence ID" value="NZ_JBGUBD010000009.1"/>
</dbReference>
<evidence type="ECO:0000259" key="3">
    <source>
        <dbReference type="Pfam" id="PF05426"/>
    </source>
</evidence>
<evidence type="ECO:0000313" key="5">
    <source>
        <dbReference type="Proteomes" id="UP001575105"/>
    </source>
</evidence>
<protein>
    <submittedName>
        <fullName evidence="4">Alginate lyase family protein</fullName>
    </submittedName>
</protein>
<dbReference type="InterPro" id="IPR008397">
    <property type="entry name" value="Alginate_lyase_dom"/>
</dbReference>
<reference evidence="4 5" key="1">
    <citation type="submission" date="2024-08" db="EMBL/GenBank/DDBJ databases">
        <title>Whole-genome sequencing of halo(alkali)philic microorganisms from hypersaline lakes.</title>
        <authorList>
            <person name="Sorokin D.Y."/>
            <person name="Merkel A.Y."/>
            <person name="Messina E."/>
            <person name="Yakimov M."/>
        </authorList>
    </citation>
    <scope>NUCLEOTIDE SEQUENCE [LARGE SCALE GENOMIC DNA]</scope>
    <source>
        <strain evidence="4 5">AB-hyl4</strain>
    </source>
</reference>
<dbReference type="InterPro" id="IPR008929">
    <property type="entry name" value="Chondroitin_lyas"/>
</dbReference>
<sequence>MKTFTDQTDSTDHTPLGVLTLPSDYESVLAASRQRIEAGDAALRKAYDALIARADVALSEGPYSVVDDDAIPPSGDPRDYMSQGPYWWPNPDTDDGLPYVRRDGQTNPDYYGGDHSISLKMVAAVYPLTLAWYFTGNAAYAQHATRLLRTFFLDNTTRMNPHLNYGQGIPGICEGRGIGIIDTHHLIAIVEVAPLLASSDAWTDADMQGLRAWFQQYVNWLDESPLGKKERSEHNNHGTWFDAQFVAFSLFAQQPDRARAVLEEVGPQRIVKHIGPDGRQPHELARTLSFTYSAYNIQGLVTLASLGERVGVDLWQYEGEDGRCLRKAIEFVMPYYANVEAWPYPQIKPAVRYKLAAVLRVARHVYRDPAFEQALSTANDENWRSHPFVLLYPPLESTE</sequence>
<proteinExistence type="predicted"/>
<dbReference type="SUPFAM" id="SSF48230">
    <property type="entry name" value="Chondroitin AC/alginate lyase"/>
    <property type="match status" value="1"/>
</dbReference>
<comment type="caution">
    <text evidence="4">The sequence shown here is derived from an EMBL/GenBank/DDBJ whole genome shotgun (WGS) entry which is preliminary data.</text>
</comment>
<evidence type="ECO:0000256" key="1">
    <source>
        <dbReference type="ARBA" id="ARBA00022729"/>
    </source>
</evidence>
<accession>A0ABV4U881</accession>
<evidence type="ECO:0000256" key="2">
    <source>
        <dbReference type="ARBA" id="ARBA00023239"/>
    </source>
</evidence>
<dbReference type="Pfam" id="PF05426">
    <property type="entry name" value="Alginate_lyase"/>
    <property type="match status" value="1"/>
</dbReference>
<feature type="domain" description="Alginate lyase" evidence="3">
    <location>
        <begin position="70"/>
        <end position="342"/>
    </location>
</feature>
<keyword evidence="2 4" id="KW-0456">Lyase</keyword>
<dbReference type="GO" id="GO:0016829">
    <property type="term" value="F:lyase activity"/>
    <property type="evidence" value="ECO:0007669"/>
    <property type="project" value="UniProtKB-KW"/>
</dbReference>
<gene>
    <name evidence="4" type="ORF">ACERK3_14505</name>
</gene>
<organism evidence="4 5">
    <name type="scientific">Natronomicrosphaera hydrolytica</name>
    <dbReference type="NCBI Taxonomy" id="3242702"/>
    <lineage>
        <taxon>Bacteria</taxon>
        <taxon>Pseudomonadati</taxon>
        <taxon>Planctomycetota</taxon>
        <taxon>Phycisphaerae</taxon>
        <taxon>Phycisphaerales</taxon>
        <taxon>Phycisphaeraceae</taxon>
        <taxon>Natronomicrosphaera</taxon>
    </lineage>
</organism>
<dbReference type="Proteomes" id="UP001575105">
    <property type="component" value="Unassembled WGS sequence"/>
</dbReference>
<keyword evidence="1" id="KW-0732">Signal</keyword>
<evidence type="ECO:0000313" key="4">
    <source>
        <dbReference type="EMBL" id="MFA9479497.1"/>
    </source>
</evidence>
<keyword evidence="5" id="KW-1185">Reference proteome</keyword>
<name>A0ABV4U881_9BACT</name>